<reference evidence="3" key="1">
    <citation type="submission" date="2016-11" db="EMBL/GenBank/DDBJ databases">
        <authorList>
            <person name="Varghese N."/>
            <person name="Submissions S."/>
        </authorList>
    </citation>
    <scope>NUCLEOTIDE SEQUENCE [LARGE SCALE GENOMIC DNA]</scope>
    <source>
        <strain evidence="3">DSM 16579</strain>
    </source>
</reference>
<dbReference type="OrthoDB" id="9933948at2"/>
<organism evidence="2 3">
    <name type="scientific">Marinomonas polaris DSM 16579</name>
    <dbReference type="NCBI Taxonomy" id="1122206"/>
    <lineage>
        <taxon>Bacteria</taxon>
        <taxon>Pseudomonadati</taxon>
        <taxon>Pseudomonadota</taxon>
        <taxon>Gammaproteobacteria</taxon>
        <taxon>Oceanospirillales</taxon>
        <taxon>Oceanospirillaceae</taxon>
        <taxon>Marinomonas</taxon>
    </lineage>
</organism>
<proteinExistence type="predicted"/>
<keyword evidence="1" id="KW-0812">Transmembrane</keyword>
<dbReference type="EMBL" id="FQVF01000017">
    <property type="protein sequence ID" value="SHG18164.1"/>
    <property type="molecule type" value="Genomic_DNA"/>
</dbReference>
<keyword evidence="3" id="KW-1185">Reference proteome</keyword>
<dbReference type="RefSeq" id="WP_072840876.1">
    <property type="nucleotide sequence ID" value="NZ_FQVF01000017.1"/>
</dbReference>
<dbReference type="STRING" id="1122206.SAMN02745753_03410"/>
<keyword evidence="1" id="KW-0472">Membrane</keyword>
<protein>
    <submittedName>
        <fullName evidence="2">Uncharacterized protein</fullName>
    </submittedName>
</protein>
<evidence type="ECO:0000313" key="3">
    <source>
        <dbReference type="Proteomes" id="UP000184517"/>
    </source>
</evidence>
<feature type="transmembrane region" description="Helical" evidence="1">
    <location>
        <begin position="70"/>
        <end position="94"/>
    </location>
</feature>
<evidence type="ECO:0000313" key="2">
    <source>
        <dbReference type="EMBL" id="SHG18164.1"/>
    </source>
</evidence>
<evidence type="ECO:0000256" key="1">
    <source>
        <dbReference type="SAM" id="Phobius"/>
    </source>
</evidence>
<accession>A0A1M5HQB8</accession>
<gene>
    <name evidence="2" type="ORF">SAMN02745753_03410</name>
</gene>
<name>A0A1M5HQB8_9GAMM</name>
<keyword evidence="1" id="KW-1133">Transmembrane helix</keyword>
<sequence length="162" mass="17586">MSNFEPNLIIASSAVIVLYVGALWLAFRFQEKSHDLPINLALMLVGTCVGWLAGILVTPYEGQETQFSKYAAGLGLFVSGYLVSKVDAAIVHVLKPEVLFTPIIGFRVLLTIGSIALALVLASSIRFYSHTCVQSVNKASEVVEDKIKSECKRVVLILDKSA</sequence>
<dbReference type="Proteomes" id="UP000184517">
    <property type="component" value="Unassembled WGS sequence"/>
</dbReference>
<feature type="transmembrane region" description="Helical" evidence="1">
    <location>
        <begin position="39"/>
        <end position="58"/>
    </location>
</feature>
<feature type="transmembrane region" description="Helical" evidence="1">
    <location>
        <begin position="106"/>
        <end position="128"/>
    </location>
</feature>
<feature type="transmembrane region" description="Helical" evidence="1">
    <location>
        <begin position="6"/>
        <end position="27"/>
    </location>
</feature>
<dbReference type="AlphaFoldDB" id="A0A1M5HQB8"/>